<keyword evidence="2" id="KW-0812">Transmembrane</keyword>
<sequence>MSRFSDHHSSSRVPRILIAVLAILTFTLFLSYSRVSSTTYSLFWPEPEPLAIEPDDDLSAVFASISAMNYGHSHRPPIKGMPDKIVAELPKEFVPSQDGPTKRLVIVGDVHGQKSALDDLLARIHFDKAHDHLILTGDLINKGPDSAGVVDLAIELGAHAVRGNHEDRVLSVLATMNENSESQNSAIGTVDLETKVYDKETKERQVERDQEEDPKVTKDEYLAHEALLDRGDKPEFKTARSLSKRHTRWLSQLPVILKVGRIPSNKDMPPAFENMVVVHGGLVPNVSLADQDPQAVMSMRSLVYPVDKLRRQAVRRFLEDKAKNRKGRGSIAAAQLIDEEMIDGFVQKIMQAEGLSFEHVGDDVAVPTDGREGIMWWKEWNRFQERLAKTTTASVEEKAEEETPAASTAAAPEAFPDATNDGHDKPAPPETAQKKHKTGKKGKKARPQTDVEKELSGLTIVYGHDAKSGLKVPDTYGNGKGYTFGLDSGCVYGRKLSALVIEARPEGVVHGITQVSCSKSGAMSEKVNEDRGER</sequence>
<dbReference type="EMBL" id="MAVT02000546">
    <property type="protein sequence ID" value="POS74991.1"/>
    <property type="molecule type" value="Genomic_DNA"/>
</dbReference>
<reference evidence="4" key="1">
    <citation type="submission" date="2017-09" db="EMBL/GenBank/DDBJ databases">
        <title>Polyketide synthases of a Diaporthe helianthi virulent isolate.</title>
        <authorList>
            <person name="Baroncelli R."/>
        </authorList>
    </citation>
    <scope>NUCLEOTIDE SEQUENCE [LARGE SCALE GENOMIC DNA]</scope>
    <source>
        <strain evidence="4">7/96</strain>
    </source>
</reference>
<evidence type="ECO:0000256" key="1">
    <source>
        <dbReference type="SAM" id="MobiDB-lite"/>
    </source>
</evidence>
<dbReference type="AlphaFoldDB" id="A0A2P5HXL7"/>
<dbReference type="Pfam" id="PF00149">
    <property type="entry name" value="Metallophos"/>
    <property type="match status" value="1"/>
</dbReference>
<dbReference type="GO" id="GO:0000298">
    <property type="term" value="F:endopolyphosphatase activity"/>
    <property type="evidence" value="ECO:0007669"/>
    <property type="project" value="TreeGrafter"/>
</dbReference>
<dbReference type="InterPro" id="IPR004843">
    <property type="entry name" value="Calcineurin-like_PHP"/>
</dbReference>
<feature type="domain" description="Calcineurin-like phosphoesterase" evidence="3">
    <location>
        <begin position="103"/>
        <end position="233"/>
    </location>
</feature>
<comment type="caution">
    <text evidence="4">The sequence shown here is derived from an EMBL/GenBank/DDBJ whole genome shotgun (WGS) entry which is preliminary data.</text>
</comment>
<feature type="transmembrane region" description="Helical" evidence="2">
    <location>
        <begin position="12"/>
        <end position="32"/>
    </location>
</feature>
<dbReference type="Gene3D" id="3.60.21.10">
    <property type="match status" value="1"/>
</dbReference>
<feature type="region of interest" description="Disordered" evidence="1">
    <location>
        <begin position="391"/>
        <end position="452"/>
    </location>
</feature>
<organism evidence="4 5">
    <name type="scientific">Diaporthe helianthi</name>
    <dbReference type="NCBI Taxonomy" id="158607"/>
    <lineage>
        <taxon>Eukaryota</taxon>
        <taxon>Fungi</taxon>
        <taxon>Dikarya</taxon>
        <taxon>Ascomycota</taxon>
        <taxon>Pezizomycotina</taxon>
        <taxon>Sordariomycetes</taxon>
        <taxon>Sordariomycetidae</taxon>
        <taxon>Diaporthales</taxon>
        <taxon>Diaporthaceae</taxon>
        <taxon>Diaporthe</taxon>
    </lineage>
</organism>
<protein>
    <submittedName>
        <fullName evidence="4">Calcineurin-like phosphoesterase</fullName>
    </submittedName>
</protein>
<evidence type="ECO:0000313" key="4">
    <source>
        <dbReference type="EMBL" id="POS74991.1"/>
    </source>
</evidence>
<dbReference type="PANTHER" id="PTHR42850:SF4">
    <property type="entry name" value="ZINC-DEPENDENT ENDOPOLYPHOSPHATASE"/>
    <property type="match status" value="1"/>
</dbReference>
<dbReference type="OrthoDB" id="10267127at2759"/>
<evidence type="ECO:0000313" key="5">
    <source>
        <dbReference type="Proteomes" id="UP000094444"/>
    </source>
</evidence>
<accession>A0A2P5HXL7</accession>
<evidence type="ECO:0000259" key="3">
    <source>
        <dbReference type="Pfam" id="PF00149"/>
    </source>
</evidence>
<dbReference type="GO" id="GO:0016791">
    <property type="term" value="F:phosphatase activity"/>
    <property type="evidence" value="ECO:0007669"/>
    <property type="project" value="TreeGrafter"/>
</dbReference>
<feature type="compositionally biased region" description="Low complexity" evidence="1">
    <location>
        <begin position="404"/>
        <end position="414"/>
    </location>
</feature>
<dbReference type="Proteomes" id="UP000094444">
    <property type="component" value="Unassembled WGS sequence"/>
</dbReference>
<keyword evidence="2" id="KW-0472">Membrane</keyword>
<dbReference type="InterPro" id="IPR029052">
    <property type="entry name" value="Metallo-depent_PP-like"/>
</dbReference>
<keyword evidence="2" id="KW-1133">Transmembrane helix</keyword>
<dbReference type="InterPro" id="IPR050126">
    <property type="entry name" value="Ap4A_hydrolase"/>
</dbReference>
<dbReference type="GO" id="GO:0005737">
    <property type="term" value="C:cytoplasm"/>
    <property type="evidence" value="ECO:0007669"/>
    <property type="project" value="TreeGrafter"/>
</dbReference>
<keyword evidence="5" id="KW-1185">Reference proteome</keyword>
<gene>
    <name evidence="4" type="ORF">DHEL01_v206613</name>
</gene>
<proteinExistence type="predicted"/>
<dbReference type="SUPFAM" id="SSF56300">
    <property type="entry name" value="Metallo-dependent phosphatases"/>
    <property type="match status" value="1"/>
</dbReference>
<feature type="compositionally biased region" description="Basic residues" evidence="1">
    <location>
        <begin position="434"/>
        <end position="446"/>
    </location>
</feature>
<dbReference type="InParanoid" id="A0A2P5HXL7"/>
<name>A0A2P5HXL7_DIAHE</name>
<dbReference type="GO" id="GO:0006798">
    <property type="term" value="P:polyphosphate catabolic process"/>
    <property type="evidence" value="ECO:0007669"/>
    <property type="project" value="TreeGrafter"/>
</dbReference>
<evidence type="ECO:0000256" key="2">
    <source>
        <dbReference type="SAM" id="Phobius"/>
    </source>
</evidence>
<dbReference type="STRING" id="158607.A0A2P5HXL7"/>
<dbReference type="PANTHER" id="PTHR42850">
    <property type="entry name" value="METALLOPHOSPHOESTERASE"/>
    <property type="match status" value="1"/>
</dbReference>